<keyword evidence="3" id="KW-0411">Iron-sulfur</keyword>
<dbReference type="PANTHER" id="PTHR43432">
    <property type="entry name" value="SLR0285 PROTEIN"/>
    <property type="match status" value="1"/>
</dbReference>
<dbReference type="GO" id="GO:0051536">
    <property type="term" value="F:iron-sulfur cluster binding"/>
    <property type="evidence" value="ECO:0007669"/>
    <property type="project" value="UniProtKB-KW"/>
</dbReference>
<organism evidence="5">
    <name type="scientific">Thermofilum pendens</name>
    <dbReference type="NCBI Taxonomy" id="2269"/>
    <lineage>
        <taxon>Archaea</taxon>
        <taxon>Thermoproteota</taxon>
        <taxon>Thermoprotei</taxon>
        <taxon>Thermofilales</taxon>
        <taxon>Thermofilaceae</taxon>
        <taxon>Thermofilum</taxon>
    </lineage>
</organism>
<reference evidence="5" key="1">
    <citation type="journal article" date="2020" name="mSystems">
        <title>Genome- and Community-Level Interaction Insights into Carbon Utilization and Element Cycling Functions of Hydrothermarchaeota in Hydrothermal Sediment.</title>
        <authorList>
            <person name="Zhou Z."/>
            <person name="Liu Y."/>
            <person name="Xu W."/>
            <person name="Pan J."/>
            <person name="Luo Z.H."/>
            <person name="Li M."/>
        </authorList>
    </citation>
    <scope>NUCLEOTIDE SEQUENCE [LARGE SCALE GENOMIC DNA]</scope>
    <source>
        <strain evidence="5">SpSt-8</strain>
    </source>
</reference>
<name>A0A7C3SKN8_THEPE</name>
<dbReference type="GO" id="GO:0003824">
    <property type="term" value="F:catalytic activity"/>
    <property type="evidence" value="ECO:0007669"/>
    <property type="project" value="InterPro"/>
</dbReference>
<gene>
    <name evidence="5" type="ORF">ENV88_01965</name>
</gene>
<dbReference type="EMBL" id="DTIB01000043">
    <property type="protein sequence ID" value="HGB24812.1"/>
    <property type="molecule type" value="Genomic_DNA"/>
</dbReference>
<evidence type="ECO:0000313" key="5">
    <source>
        <dbReference type="EMBL" id="HGB24812.1"/>
    </source>
</evidence>
<comment type="caution">
    <text evidence="5">The sequence shown here is derived from an EMBL/GenBank/DDBJ whole genome shotgun (WGS) entry which is preliminary data.</text>
</comment>
<dbReference type="SFLD" id="SFLDS00029">
    <property type="entry name" value="Radical_SAM"/>
    <property type="match status" value="1"/>
</dbReference>
<dbReference type="SMART" id="SM00729">
    <property type="entry name" value="Elp3"/>
    <property type="match status" value="1"/>
</dbReference>
<dbReference type="GO" id="GO:0046872">
    <property type="term" value="F:metal ion binding"/>
    <property type="evidence" value="ECO:0007669"/>
    <property type="project" value="UniProtKB-KW"/>
</dbReference>
<dbReference type="SFLD" id="SFLDG01084">
    <property type="entry name" value="Uncharacterised_Radical_SAM_Su"/>
    <property type="match status" value="1"/>
</dbReference>
<dbReference type="PANTHER" id="PTHR43432:SF3">
    <property type="entry name" value="SLR0285 PROTEIN"/>
    <property type="match status" value="1"/>
</dbReference>
<dbReference type="Gene3D" id="3.80.30.30">
    <property type="match status" value="1"/>
</dbReference>
<proteinExistence type="predicted"/>
<dbReference type="AlphaFoldDB" id="A0A7C3SKN8"/>
<dbReference type="InterPro" id="IPR007197">
    <property type="entry name" value="rSAM"/>
</dbReference>
<evidence type="ECO:0000256" key="1">
    <source>
        <dbReference type="ARBA" id="ARBA00022723"/>
    </source>
</evidence>
<dbReference type="InterPro" id="IPR040086">
    <property type="entry name" value="MJ0683-like"/>
</dbReference>
<dbReference type="InterPro" id="IPR058240">
    <property type="entry name" value="rSAM_sf"/>
</dbReference>
<evidence type="ECO:0000256" key="3">
    <source>
        <dbReference type="ARBA" id="ARBA00023014"/>
    </source>
</evidence>
<feature type="domain" description="Radical SAM core" evidence="4">
    <location>
        <begin position="16"/>
        <end position="245"/>
    </location>
</feature>
<accession>A0A7C3SKN8</accession>
<dbReference type="SUPFAM" id="SSF102114">
    <property type="entry name" value="Radical SAM enzymes"/>
    <property type="match status" value="1"/>
</dbReference>
<keyword evidence="1" id="KW-0479">Metal-binding</keyword>
<protein>
    <submittedName>
        <fullName evidence="5">Radical SAM protein</fullName>
    </submittedName>
</protein>
<keyword evidence="2" id="KW-0408">Iron</keyword>
<dbReference type="InterPro" id="IPR006638">
    <property type="entry name" value="Elp3/MiaA/NifB-like_rSAM"/>
</dbReference>
<evidence type="ECO:0000259" key="4">
    <source>
        <dbReference type="PROSITE" id="PS51918"/>
    </source>
</evidence>
<dbReference type="PROSITE" id="PS51918">
    <property type="entry name" value="RADICAL_SAM"/>
    <property type="match status" value="1"/>
</dbReference>
<dbReference type="CDD" id="cd01335">
    <property type="entry name" value="Radical_SAM"/>
    <property type="match status" value="1"/>
</dbReference>
<sequence>MQYIRPFDPWRQGSLCTCPFKYTVNPYTGCAHSCLYCYASSYIRDFFNPRPKKDFLRVAARDLSRIPPGSIVNISSSSDPYQPLEAELRLTRALLEAIPEIYMVEVVTKSDLVTRDTDLLSHRASVVSITVTTVDESLAARLEPRAPKPSRRISAMETLSGAGVPVVLRLDPLVPGLNDDAESIRAVVGEAAQAGARHVVTSVYKVKPDNVARVLSAFPDLEARFRKLYWAEGERIHGYLYASREYRVKVLKEVMRAAREHGLTFATCREGLLPPDPGVACDGDPPGRGWSYSSGFFNS</sequence>
<evidence type="ECO:0000256" key="2">
    <source>
        <dbReference type="ARBA" id="ARBA00023004"/>
    </source>
</evidence>
<dbReference type="Pfam" id="PF04055">
    <property type="entry name" value="Radical_SAM"/>
    <property type="match status" value="1"/>
</dbReference>